<protein>
    <submittedName>
        <fullName evidence="1">Uncharacterized protein</fullName>
    </submittedName>
</protein>
<name>A0A498RDZ1_9FIRM</name>
<organism evidence="1 2">
    <name type="scientific">Lucifera butyrica</name>
    <dbReference type="NCBI Taxonomy" id="1351585"/>
    <lineage>
        <taxon>Bacteria</taxon>
        <taxon>Bacillati</taxon>
        <taxon>Bacillota</taxon>
        <taxon>Negativicutes</taxon>
        <taxon>Veillonellales</taxon>
        <taxon>Veillonellaceae</taxon>
        <taxon>Lucifera</taxon>
    </lineage>
</organism>
<sequence length="59" mass="6649">MNQQRTGGWEIWYGKAPIPIKVGKLGQVPVFISTEGLQRFQQLRAVVLLGLKAVKSIWI</sequence>
<evidence type="ECO:0000313" key="1">
    <source>
        <dbReference type="EMBL" id="VBB09147.1"/>
    </source>
</evidence>
<dbReference type="EMBL" id="UPPP01000105">
    <property type="protein sequence ID" value="VBB09147.1"/>
    <property type="molecule type" value="Genomic_DNA"/>
</dbReference>
<dbReference type="RefSeq" id="WP_122629956.1">
    <property type="nucleotide sequence ID" value="NZ_UPPP01000105.1"/>
</dbReference>
<dbReference type="Proteomes" id="UP000277811">
    <property type="component" value="Unassembled WGS sequence"/>
</dbReference>
<dbReference type="AlphaFoldDB" id="A0A498RDZ1"/>
<gene>
    <name evidence="1" type="ORF">LUCI_4433</name>
</gene>
<proteinExistence type="predicted"/>
<accession>A0A498RDZ1</accession>
<evidence type="ECO:0000313" key="2">
    <source>
        <dbReference type="Proteomes" id="UP000277811"/>
    </source>
</evidence>
<keyword evidence="2" id="KW-1185">Reference proteome</keyword>
<reference evidence="1 2" key="1">
    <citation type="submission" date="2018-06" db="EMBL/GenBank/DDBJ databases">
        <authorList>
            <person name="Strepis N."/>
        </authorList>
    </citation>
    <scope>NUCLEOTIDE SEQUENCE [LARGE SCALE GENOMIC DNA]</scope>
    <source>
        <strain evidence="1">LUCI</strain>
    </source>
</reference>